<keyword evidence="2" id="KW-0812">Transmembrane</keyword>
<dbReference type="EMBL" id="AP002839">
    <property type="protein sequence ID" value="BAD61195.1"/>
    <property type="molecule type" value="Genomic_DNA"/>
</dbReference>
<evidence type="ECO:0000313" key="3">
    <source>
        <dbReference type="EMBL" id="BAD61195.1"/>
    </source>
</evidence>
<evidence type="ECO:0000256" key="1">
    <source>
        <dbReference type="SAM" id="MobiDB-lite"/>
    </source>
</evidence>
<evidence type="ECO:0000256" key="2">
    <source>
        <dbReference type="SAM" id="Phobius"/>
    </source>
</evidence>
<protein>
    <submittedName>
        <fullName evidence="3">Uncharacterized protein</fullName>
    </submittedName>
</protein>
<feature type="region of interest" description="Disordered" evidence="1">
    <location>
        <begin position="1"/>
        <end position="56"/>
    </location>
</feature>
<dbReference type="AlphaFoldDB" id="Q5ZE45"/>
<dbReference type="Proteomes" id="UP000817658">
    <property type="component" value="Chromosome 1"/>
</dbReference>
<gene>
    <name evidence="3" type="primary">P0688A04.34</name>
</gene>
<organism evidence="3">
    <name type="scientific">Oryza sativa subsp. japonica</name>
    <name type="common">Rice</name>
    <dbReference type="NCBI Taxonomy" id="39947"/>
    <lineage>
        <taxon>Eukaryota</taxon>
        <taxon>Viridiplantae</taxon>
        <taxon>Streptophyta</taxon>
        <taxon>Embryophyta</taxon>
        <taxon>Tracheophyta</taxon>
        <taxon>Spermatophyta</taxon>
        <taxon>Magnoliopsida</taxon>
        <taxon>Liliopsida</taxon>
        <taxon>Poales</taxon>
        <taxon>Poaceae</taxon>
        <taxon>BOP clade</taxon>
        <taxon>Oryzoideae</taxon>
        <taxon>Oryzeae</taxon>
        <taxon>Oryzinae</taxon>
        <taxon>Oryza</taxon>
        <taxon>Oryza sativa</taxon>
    </lineage>
</organism>
<feature type="transmembrane region" description="Helical" evidence="2">
    <location>
        <begin position="142"/>
        <end position="159"/>
    </location>
</feature>
<name>Q5ZE45_ORYSJ</name>
<keyword evidence="2" id="KW-0472">Membrane</keyword>
<sequence>MNINCKAQQPARVEEARKGNRKQEEARRCEKGKRVEVQLQPPPPPPPPIHNRTQTREARKQIMQSVARLVARSARSSAEHNCSRRKLASTARCGGGGGTKEEILKVPQSSAATMAEPAAGDAAARSRTASQVAAGIAQGERFFVGYCVVVYGSLLGLVLRRFRRA</sequence>
<reference evidence="3" key="1">
    <citation type="journal article" date="2002" name="Nature">
        <title>The genome sequence and structure of rice chromosome 1.</title>
        <authorList>
            <person name="Sasaki T."/>
            <person name="Matsumoto T."/>
            <person name="Yamamoto K."/>
            <person name="Sakata K."/>
            <person name="Baba T."/>
            <person name="Katayose Y."/>
            <person name="Wu J."/>
            <person name="Niimura Y."/>
            <person name="Cheng Z."/>
            <person name="Nagamura Y."/>
            <person name="Antonio B.A."/>
            <person name="Kanamori H."/>
            <person name="Hosokawa S."/>
            <person name="Masukawa M."/>
            <person name="Arikawa K."/>
            <person name="Chiden Y."/>
            <person name="Hayashi M."/>
            <person name="Okamoto M."/>
            <person name="Ando T."/>
            <person name="Aoki H."/>
            <person name="Arita K."/>
            <person name="Hamada M."/>
            <person name="Harada C."/>
            <person name="Hijishita S."/>
            <person name="Honda M."/>
            <person name="Ichikawa Y."/>
            <person name="Idonuma A."/>
            <person name="Iijima M."/>
            <person name="Ikeda M."/>
            <person name="Ikeno M."/>
            <person name="Itoh S."/>
            <person name="Itoh T."/>
            <person name="Itoh Y."/>
            <person name="Itoh Y."/>
            <person name="Iwabuchi A."/>
            <person name="Kamiya K."/>
            <person name="Karasawa W."/>
            <person name="Katagiri S."/>
            <person name="Kikuta A."/>
            <person name="Kobayashi N."/>
            <person name="Kono I."/>
            <person name="Machita K."/>
            <person name="Maehara T."/>
            <person name="Mizuno H."/>
            <person name="Mizubayashi T."/>
            <person name="Mukai Y."/>
            <person name="Nagasaki H."/>
            <person name="Nakashima M."/>
            <person name="Nakama Y."/>
            <person name="Nakamichi Y."/>
            <person name="Nakamura M."/>
            <person name="Namiki N."/>
            <person name="Negishi M."/>
            <person name="Ohta I."/>
            <person name="Ono N."/>
            <person name="Saji S."/>
            <person name="Sakai K."/>
            <person name="Shibata M."/>
            <person name="Shimokawa T."/>
            <person name="Shomura A."/>
            <person name="Song J."/>
            <person name="Takazaki Y."/>
            <person name="Terasawa K."/>
            <person name="Tsuji K."/>
            <person name="Waki K."/>
            <person name="Yamagata H."/>
            <person name="Yamane H."/>
            <person name="Yoshiki S."/>
            <person name="Yoshihara R."/>
            <person name="Yukawa K."/>
            <person name="Zhong H."/>
            <person name="Iwama H."/>
            <person name="Endo T."/>
            <person name="Ito H."/>
            <person name="Hahn J.H."/>
            <person name="Kim H.I."/>
            <person name="Eun M.Y."/>
            <person name="Yano M."/>
            <person name="Jiang J."/>
            <person name="Gojobori T."/>
        </authorList>
    </citation>
    <scope>NUCLEOTIDE SEQUENCE [LARGE SCALE GENOMIC DNA]</scope>
</reference>
<proteinExistence type="predicted"/>
<accession>Q5ZE45</accession>
<feature type="compositionally biased region" description="Pro residues" evidence="1">
    <location>
        <begin position="40"/>
        <end position="49"/>
    </location>
</feature>
<feature type="compositionally biased region" description="Basic and acidic residues" evidence="1">
    <location>
        <begin position="12"/>
        <end position="36"/>
    </location>
</feature>
<keyword evidence="2" id="KW-1133">Transmembrane helix</keyword>